<feature type="domain" description="Ketoreductase" evidence="3">
    <location>
        <begin position="4"/>
        <end position="174"/>
    </location>
</feature>
<dbReference type="Pfam" id="PF00106">
    <property type="entry name" value="adh_short"/>
    <property type="match status" value="1"/>
</dbReference>
<dbReference type="InterPro" id="IPR029063">
    <property type="entry name" value="SAM-dependent_MTases_sf"/>
</dbReference>
<keyword evidence="2" id="KW-0560">Oxidoreductase</keyword>
<dbReference type="GO" id="GO:0016491">
    <property type="term" value="F:oxidoreductase activity"/>
    <property type="evidence" value="ECO:0007669"/>
    <property type="project" value="UniProtKB-KW"/>
</dbReference>
<dbReference type="AlphaFoldDB" id="A0A366E6L7"/>
<evidence type="ECO:0000259" key="3">
    <source>
        <dbReference type="SMART" id="SM00822"/>
    </source>
</evidence>
<dbReference type="Gene3D" id="3.40.50.720">
    <property type="entry name" value="NAD(P)-binding Rossmann-like Domain"/>
    <property type="match status" value="1"/>
</dbReference>
<dbReference type="InterPro" id="IPR051911">
    <property type="entry name" value="SDR_oxidoreductase"/>
</dbReference>
<evidence type="ECO:0000256" key="2">
    <source>
        <dbReference type="ARBA" id="ARBA00023002"/>
    </source>
</evidence>
<dbReference type="SUPFAM" id="SSF53335">
    <property type="entry name" value="S-adenosyl-L-methionine-dependent methyltransferases"/>
    <property type="match status" value="1"/>
</dbReference>
<evidence type="ECO:0000313" key="4">
    <source>
        <dbReference type="EMBL" id="RBO97058.1"/>
    </source>
</evidence>
<dbReference type="OrthoDB" id="5242868at2"/>
<comment type="caution">
    <text evidence="4">The sequence shown here is derived from an EMBL/GenBank/DDBJ whole genome shotgun (WGS) entry which is preliminary data.</text>
</comment>
<dbReference type="STRING" id="1210090.GCA_001613185_06689"/>
<dbReference type="PANTHER" id="PTHR43976">
    <property type="entry name" value="SHORT CHAIN DEHYDROGENASE"/>
    <property type="match status" value="1"/>
</dbReference>
<evidence type="ECO:0000256" key="1">
    <source>
        <dbReference type="ARBA" id="ARBA00006484"/>
    </source>
</evidence>
<evidence type="ECO:0000313" key="5">
    <source>
        <dbReference type="Proteomes" id="UP000252586"/>
    </source>
</evidence>
<dbReference type="EMBL" id="QNRE01000001">
    <property type="protein sequence ID" value="RBO97058.1"/>
    <property type="molecule type" value="Genomic_DNA"/>
</dbReference>
<dbReference type="CDD" id="cd05374">
    <property type="entry name" value="17beta-HSD-like_SDR_c"/>
    <property type="match status" value="1"/>
</dbReference>
<dbReference type="SUPFAM" id="SSF51735">
    <property type="entry name" value="NAD(P)-binding Rossmann-fold domains"/>
    <property type="match status" value="1"/>
</dbReference>
<dbReference type="GO" id="GO:0008757">
    <property type="term" value="F:S-adenosylmethionine-dependent methyltransferase activity"/>
    <property type="evidence" value="ECO:0007669"/>
    <property type="project" value="InterPro"/>
</dbReference>
<organism evidence="4 5">
    <name type="scientific">Nocardia puris</name>
    <dbReference type="NCBI Taxonomy" id="208602"/>
    <lineage>
        <taxon>Bacteria</taxon>
        <taxon>Bacillati</taxon>
        <taxon>Actinomycetota</taxon>
        <taxon>Actinomycetes</taxon>
        <taxon>Mycobacteriales</taxon>
        <taxon>Nocardiaceae</taxon>
        <taxon>Nocardia</taxon>
    </lineage>
</organism>
<dbReference type="Gene3D" id="3.40.50.150">
    <property type="entry name" value="Vaccinia Virus protein VP39"/>
    <property type="match status" value="1"/>
</dbReference>
<protein>
    <submittedName>
        <fullName evidence="4">Short-subunit dehydrogenase</fullName>
    </submittedName>
</protein>
<name>A0A366E6L7_9NOCA</name>
<comment type="similarity">
    <text evidence="1">Belongs to the short-chain dehydrogenases/reductases (SDR) family.</text>
</comment>
<gene>
    <name evidence="4" type="ORF">DFR74_1011077</name>
</gene>
<dbReference type="RefSeq" id="WP_067514250.1">
    <property type="nucleotide sequence ID" value="NZ_CP107943.1"/>
</dbReference>
<dbReference type="InterPro" id="IPR002347">
    <property type="entry name" value="SDR_fam"/>
</dbReference>
<keyword evidence="5" id="KW-1185">Reference proteome</keyword>
<dbReference type="InterPro" id="IPR036291">
    <property type="entry name" value="NAD(P)-bd_dom_sf"/>
</dbReference>
<dbReference type="Proteomes" id="UP000252586">
    <property type="component" value="Unassembled WGS sequence"/>
</dbReference>
<dbReference type="CDD" id="cd02440">
    <property type="entry name" value="AdoMet_MTases"/>
    <property type="match status" value="1"/>
</dbReference>
<sequence length="544" mass="59121">MNRKVVMITGAASGMGAATARYLAEQGAIVEGSDLGPGTDTAIETVDVRDTDAVTRWVEQVYQRHGRIDAVVTFAGYGLHGGVEETTADEAADLLDVNVVGSARVIRAALPYLRRQRSGHVVLVGSGSGIVAQPFGGWYSATKAAIEKLGDALRMEVRPFGIQVSVLNPGWTRTSILDASRQIAQPIPAYADARRAVADRLAGYLSQGQPAEAVARTVHEVLETPRTKQSYRVGRDVRVSYWLRKAVPPAVHERLVRGYYGIGRTTESGWSLTEVADLVDPATGRALTEISDGSLVDPAGEVAISVLDRERRLYRDESSDPLYERVVDNDRLRFAYRIYSKAYPLVATLVFWFVWNGKLRELGKFYAARLAAAAAGGHTFVEVGVGDGSLTAFATRGTRPRDLPRMLFIDLSPDMLVKAAKRLRGTPQSAFLVQDVAKLSLRPGSVHHLACFGALHVFPDPKAALTELTRALAPGGELSLSILTSPGVRWKDRLIDRFVATNTITSNFTSEQVTELISAAGLEITELRHNGHQLLVRATPREDA</sequence>
<proteinExistence type="inferred from homology"/>
<reference evidence="4 5" key="1">
    <citation type="submission" date="2018-06" db="EMBL/GenBank/DDBJ databases">
        <title>Genomic Encyclopedia of Type Strains, Phase IV (KMG-IV): sequencing the most valuable type-strain genomes for metagenomic binning, comparative biology and taxonomic classification.</title>
        <authorList>
            <person name="Goeker M."/>
        </authorList>
    </citation>
    <scope>NUCLEOTIDE SEQUENCE [LARGE SCALE GENOMIC DNA]</scope>
    <source>
        <strain evidence="4 5">DSM 44599</strain>
    </source>
</reference>
<dbReference type="Pfam" id="PF08241">
    <property type="entry name" value="Methyltransf_11"/>
    <property type="match status" value="1"/>
</dbReference>
<dbReference type="PANTHER" id="PTHR43976:SF16">
    <property type="entry name" value="SHORT-CHAIN DEHYDROGENASE_REDUCTASE FAMILY PROTEIN"/>
    <property type="match status" value="1"/>
</dbReference>
<dbReference type="InterPro" id="IPR057326">
    <property type="entry name" value="KR_dom"/>
</dbReference>
<accession>A0A366E6L7</accession>
<dbReference type="InterPro" id="IPR013216">
    <property type="entry name" value="Methyltransf_11"/>
</dbReference>
<dbReference type="SMART" id="SM00822">
    <property type="entry name" value="PKS_KR"/>
    <property type="match status" value="1"/>
</dbReference>
<dbReference type="PRINTS" id="PR00081">
    <property type="entry name" value="GDHRDH"/>
</dbReference>